<dbReference type="PANTHER" id="PTHR47197:SF3">
    <property type="entry name" value="DIHYDRO-HEME D1 DEHYDROGENASE"/>
    <property type="match status" value="1"/>
</dbReference>
<evidence type="ECO:0000313" key="1">
    <source>
        <dbReference type="EMBL" id="MPW26707.1"/>
    </source>
</evidence>
<dbReference type="RefSeq" id="WP_152805507.1">
    <property type="nucleotide sequence ID" value="NZ_WHNX01000024.1"/>
</dbReference>
<comment type="caution">
    <text evidence="1">The sequence shown here is derived from an EMBL/GenBank/DDBJ whole genome shotgun (WGS) entry which is preliminary data.</text>
</comment>
<organism evidence="1 2">
    <name type="scientific">Alkalibaculum sporogenes</name>
    <dbReference type="NCBI Taxonomy" id="2655001"/>
    <lineage>
        <taxon>Bacteria</taxon>
        <taxon>Bacillati</taxon>
        <taxon>Bacillota</taxon>
        <taxon>Clostridia</taxon>
        <taxon>Eubacteriales</taxon>
        <taxon>Eubacteriaceae</taxon>
        <taxon>Alkalibaculum</taxon>
    </lineage>
</organism>
<gene>
    <name evidence="1" type="ORF">GC105_12995</name>
</gene>
<keyword evidence="2" id="KW-1185">Reference proteome</keyword>
<dbReference type="SUPFAM" id="SSF51004">
    <property type="entry name" value="C-terminal (heme d1) domain of cytochrome cd1-nitrite reductase"/>
    <property type="match status" value="1"/>
</dbReference>
<dbReference type="InterPro" id="IPR015943">
    <property type="entry name" value="WD40/YVTN_repeat-like_dom_sf"/>
</dbReference>
<protein>
    <recommendedName>
        <fullName evidence="3">YncE family protein</fullName>
    </recommendedName>
</protein>
<dbReference type="InterPro" id="IPR051200">
    <property type="entry name" value="Host-pathogen_enzymatic-act"/>
</dbReference>
<name>A0A6A7KBZ7_9FIRM</name>
<dbReference type="Gene3D" id="2.130.10.10">
    <property type="entry name" value="YVTN repeat-like/Quinoprotein amine dehydrogenase"/>
    <property type="match status" value="2"/>
</dbReference>
<reference evidence="1 2" key="1">
    <citation type="submission" date="2019-10" db="EMBL/GenBank/DDBJ databases">
        <title>Alkalibaculum tamaniensis sp.nov., a new alkaliphilic acetogen, isolated on methoxylated aromatics from a mud volcano.</title>
        <authorList>
            <person name="Khomyakova M.A."/>
            <person name="Merkel A.Y."/>
            <person name="Bonch-Osmolovskaya E.A."/>
            <person name="Slobodkin A.I."/>
        </authorList>
    </citation>
    <scope>NUCLEOTIDE SEQUENCE [LARGE SCALE GENOMIC DNA]</scope>
    <source>
        <strain evidence="1 2">M08DMB</strain>
    </source>
</reference>
<sequence>MLNNRESMIYYISNLTTGKVSIIGGDNNKIIKEVDVGSRPQNIIVDENDNVYIASNSKVTLIHDLYESDKTWNMPNNGNIQVDATAQKIYVCNTEEVCIYSTTGEKTGCLTGFIAANNIELNMDKKHLFILDVLQCDIKVYDTTNLQLIKRYKDIGVAPKDMIIEPDEKYIYTANKGANRLNRTGNISIIDISTGSVSYIDFKKGTAITALQYRDNYLYAVNTGLNQIEVICVQERKTIANIKTTLPQIQRIKLSPNKKILFAISINNEGKSVVDKIDTNNNKVFETFTLNDNNSVPYDMGVIIQKKTEKEEQLEQDIDIDDKPGALEESNNQIIQEVTTILAKKVLSVYEEEMVFPQVSIQIPSRGQSMINTEEIVFKRCQIIDGTKDIKRMVNNKDYSILKYDFYIPYFIGSKDEYEQRYIMKGTIEGSQKAKLYLPAFAEEKGVQFIINTSTKLTSTPVILDRTLLFDVSVLVSTKAIIDEIVHIPSCKEIADS</sequence>
<dbReference type="EMBL" id="WHNX01000024">
    <property type="protein sequence ID" value="MPW26707.1"/>
    <property type="molecule type" value="Genomic_DNA"/>
</dbReference>
<evidence type="ECO:0000313" key="2">
    <source>
        <dbReference type="Proteomes" id="UP000440004"/>
    </source>
</evidence>
<dbReference type="InterPro" id="IPR011048">
    <property type="entry name" value="Haem_d1_sf"/>
</dbReference>
<dbReference type="Proteomes" id="UP000440004">
    <property type="component" value="Unassembled WGS sequence"/>
</dbReference>
<evidence type="ECO:0008006" key="3">
    <source>
        <dbReference type="Google" id="ProtNLM"/>
    </source>
</evidence>
<dbReference type="AlphaFoldDB" id="A0A6A7KBZ7"/>
<dbReference type="PANTHER" id="PTHR47197">
    <property type="entry name" value="PROTEIN NIRF"/>
    <property type="match status" value="1"/>
</dbReference>
<proteinExistence type="predicted"/>
<accession>A0A6A7KBZ7</accession>